<evidence type="ECO:0000256" key="3">
    <source>
        <dbReference type="SAM" id="Phobius"/>
    </source>
</evidence>
<evidence type="ECO:0000259" key="4">
    <source>
        <dbReference type="Pfam" id="PF16135"/>
    </source>
</evidence>
<feature type="domain" description="Tify" evidence="4">
    <location>
        <begin position="60"/>
        <end position="95"/>
    </location>
</feature>
<reference evidence="5 6" key="1">
    <citation type="journal article" date="2019" name="Genome Biol. Evol.">
        <title>Insights into the evolution of the New World diploid cottons (Gossypium, subgenus Houzingenia) based on genome sequencing.</title>
        <authorList>
            <person name="Grover C.E."/>
            <person name="Arick M.A. 2nd"/>
            <person name="Thrash A."/>
            <person name="Conover J.L."/>
            <person name="Sanders W.S."/>
            <person name="Peterson D.G."/>
            <person name="Frelichowski J.E."/>
            <person name="Scheffler J.A."/>
            <person name="Scheffler B.E."/>
            <person name="Wendel J.F."/>
        </authorList>
    </citation>
    <scope>NUCLEOTIDE SEQUENCE [LARGE SCALE GENOMIC DNA]</scope>
    <source>
        <strain evidence="5">57</strain>
        <tissue evidence="5">Leaf</tissue>
    </source>
</reference>
<keyword evidence="3" id="KW-1133">Transmembrane helix</keyword>
<name>A0A7J8UL46_9ROSI</name>
<dbReference type="AlphaFoldDB" id="A0A7J8UL46"/>
<keyword evidence="3" id="KW-0812">Transmembrane</keyword>
<dbReference type="GO" id="GO:0005634">
    <property type="term" value="C:nucleus"/>
    <property type="evidence" value="ECO:0007669"/>
    <property type="project" value="UniProtKB-SubCell"/>
</dbReference>
<keyword evidence="6" id="KW-1185">Reference proteome</keyword>
<sequence length="175" mass="20102">MEEEAVFMGTSTEDIMENVNSTKPELKRALIRLLLLFGYGYWRILDGIIHAGEYRMYNGCVVCEQVLSAYDFEQHADAKTRHAHNHINLENGKHSDKTNKVKSISRLKTKKMHLVKLDHKISTQKSICINIPGMVTTHERAEAFALFFLLLHALLESTTYLLCLNFTRATRYGDN</sequence>
<feature type="transmembrane region" description="Helical" evidence="3">
    <location>
        <begin position="143"/>
        <end position="163"/>
    </location>
</feature>
<dbReference type="InterPro" id="IPR032308">
    <property type="entry name" value="TDBD"/>
</dbReference>
<accession>A0A7J8UL46</accession>
<evidence type="ECO:0000256" key="1">
    <source>
        <dbReference type="ARBA" id="ARBA00004123"/>
    </source>
</evidence>
<keyword evidence="2" id="KW-0539">Nucleus</keyword>
<dbReference type="EMBL" id="JABFAB010000006">
    <property type="protein sequence ID" value="MBA0651090.1"/>
    <property type="molecule type" value="Genomic_DNA"/>
</dbReference>
<protein>
    <recommendedName>
        <fullName evidence="4">Tify domain-containing protein</fullName>
    </recommendedName>
</protein>
<comment type="caution">
    <text evidence="5">The sequence shown here is derived from an EMBL/GenBank/DDBJ whole genome shotgun (WGS) entry which is preliminary data.</text>
</comment>
<evidence type="ECO:0000313" key="5">
    <source>
        <dbReference type="EMBL" id="MBA0651090.1"/>
    </source>
</evidence>
<gene>
    <name evidence="5" type="ORF">Goklo_018456</name>
</gene>
<dbReference type="Pfam" id="PF16135">
    <property type="entry name" value="TDBD"/>
    <property type="match status" value="1"/>
</dbReference>
<comment type="subcellular location">
    <subcellularLocation>
        <location evidence="1">Nucleus</location>
    </subcellularLocation>
</comment>
<dbReference type="OrthoDB" id="1000573at2759"/>
<evidence type="ECO:0000313" key="6">
    <source>
        <dbReference type="Proteomes" id="UP000593573"/>
    </source>
</evidence>
<dbReference type="Proteomes" id="UP000593573">
    <property type="component" value="Unassembled WGS sequence"/>
</dbReference>
<keyword evidence="3" id="KW-0472">Membrane</keyword>
<proteinExistence type="predicted"/>
<evidence type="ECO:0000256" key="2">
    <source>
        <dbReference type="ARBA" id="ARBA00023242"/>
    </source>
</evidence>
<organism evidence="5 6">
    <name type="scientific">Gossypium klotzschianum</name>
    <dbReference type="NCBI Taxonomy" id="34286"/>
    <lineage>
        <taxon>Eukaryota</taxon>
        <taxon>Viridiplantae</taxon>
        <taxon>Streptophyta</taxon>
        <taxon>Embryophyta</taxon>
        <taxon>Tracheophyta</taxon>
        <taxon>Spermatophyta</taxon>
        <taxon>Magnoliopsida</taxon>
        <taxon>eudicotyledons</taxon>
        <taxon>Gunneridae</taxon>
        <taxon>Pentapetalae</taxon>
        <taxon>rosids</taxon>
        <taxon>malvids</taxon>
        <taxon>Malvales</taxon>
        <taxon>Malvaceae</taxon>
        <taxon>Malvoideae</taxon>
        <taxon>Gossypium</taxon>
    </lineage>
</organism>